<feature type="compositionally biased region" description="Polar residues" evidence="2">
    <location>
        <begin position="41"/>
        <end position="61"/>
    </location>
</feature>
<feature type="domain" description="AMP-activated protein kinase glycogen-binding" evidence="3">
    <location>
        <begin position="87"/>
        <end position="165"/>
    </location>
</feature>
<reference evidence="4 5" key="1">
    <citation type="submission" date="2014-06" db="EMBL/GenBank/DDBJ databases">
        <authorList>
            <person name="Swart Estienne"/>
        </authorList>
    </citation>
    <scope>NUCLEOTIDE SEQUENCE [LARGE SCALE GENOMIC DNA]</scope>
    <source>
        <strain evidence="4 5">130c</strain>
    </source>
</reference>
<dbReference type="GO" id="GO:0031588">
    <property type="term" value="C:nucleotide-activated protein kinase complex"/>
    <property type="evidence" value="ECO:0007669"/>
    <property type="project" value="TreeGrafter"/>
</dbReference>
<gene>
    <name evidence="4" type="primary">Contig12644.g13494</name>
    <name evidence="4" type="ORF">STYLEM_17446</name>
</gene>
<organism evidence="4 5">
    <name type="scientific">Stylonychia lemnae</name>
    <name type="common">Ciliate</name>
    <dbReference type="NCBI Taxonomy" id="5949"/>
    <lineage>
        <taxon>Eukaryota</taxon>
        <taxon>Sar</taxon>
        <taxon>Alveolata</taxon>
        <taxon>Ciliophora</taxon>
        <taxon>Intramacronucleata</taxon>
        <taxon>Spirotrichea</taxon>
        <taxon>Stichotrichia</taxon>
        <taxon>Sporadotrichida</taxon>
        <taxon>Oxytrichidae</taxon>
        <taxon>Stylonychinae</taxon>
        <taxon>Stylonychia</taxon>
    </lineage>
</organism>
<dbReference type="Pfam" id="PF16561">
    <property type="entry name" value="AMPK1_CBM"/>
    <property type="match status" value="1"/>
</dbReference>
<feature type="compositionally biased region" description="Polar residues" evidence="2">
    <location>
        <begin position="204"/>
        <end position="218"/>
    </location>
</feature>
<dbReference type="Gene3D" id="2.60.40.10">
    <property type="entry name" value="Immunoglobulins"/>
    <property type="match status" value="1"/>
</dbReference>
<proteinExistence type="inferred from homology"/>
<feature type="compositionally biased region" description="Low complexity" evidence="2">
    <location>
        <begin position="175"/>
        <end position="196"/>
    </location>
</feature>
<keyword evidence="5" id="KW-1185">Reference proteome</keyword>
<dbReference type="InterPro" id="IPR050827">
    <property type="entry name" value="CRP1_MDG1_kinase"/>
</dbReference>
<feature type="region of interest" description="Disordered" evidence="2">
    <location>
        <begin position="1"/>
        <end position="84"/>
    </location>
</feature>
<dbReference type="InterPro" id="IPR013783">
    <property type="entry name" value="Ig-like_fold"/>
</dbReference>
<evidence type="ECO:0000313" key="5">
    <source>
        <dbReference type="Proteomes" id="UP000039865"/>
    </source>
</evidence>
<dbReference type="PANTHER" id="PTHR10343:SF84">
    <property type="entry name" value="5'-AMP-ACTIVATED PROTEIN KINASE SUBUNIT BETA-1"/>
    <property type="match status" value="1"/>
</dbReference>
<name>A0A078B230_STYLE</name>
<accession>A0A078B230</accession>
<dbReference type="InterPro" id="IPR014756">
    <property type="entry name" value="Ig_E-set"/>
</dbReference>
<dbReference type="GO" id="GO:0007165">
    <property type="term" value="P:signal transduction"/>
    <property type="evidence" value="ECO:0007669"/>
    <property type="project" value="TreeGrafter"/>
</dbReference>
<feature type="compositionally biased region" description="Polar residues" evidence="2">
    <location>
        <begin position="22"/>
        <end position="33"/>
    </location>
</feature>
<sequence length="335" mass="38329">MGSQPSQMGPFEGQPGMPGLASDTNQSVQNQEIQSKRKQTDQFSSSNESMTLNPNNINSGPTELLGQQQQQPPLQQPPQPKQSDLVNNVFTWNFGGQNVMLIGSFSKWQERIPMKKMGNEFTLVKALERGIHFYKFIIDGEWKFAPDQPTQRDNNGNINNFIDTTHYAPVQQSLPPQQIQQRTSEAQQNQQQNPQQQRRKRGESNTGTANVGSGYGQQMPNLAEINQDAQVMPIHFQYNFLNRDDIPLHNEKYSKPSINKDLLFGNKSFFDNQLDIPSHVVLQQSYVFQQLQESCEYLERSIRIDDSDIDDTKTQQDQICYHYVLQAQLRGGKYV</sequence>
<feature type="region of interest" description="Disordered" evidence="2">
    <location>
        <begin position="175"/>
        <end position="218"/>
    </location>
</feature>
<dbReference type="OrthoDB" id="531008at2759"/>
<protein>
    <recommendedName>
        <fullName evidence="3">AMP-activated protein kinase glycogen-binding domain-containing protein</fullName>
    </recommendedName>
</protein>
<evidence type="ECO:0000256" key="1">
    <source>
        <dbReference type="ARBA" id="ARBA00010926"/>
    </source>
</evidence>
<evidence type="ECO:0000259" key="3">
    <source>
        <dbReference type="Pfam" id="PF16561"/>
    </source>
</evidence>
<dbReference type="GO" id="GO:0005737">
    <property type="term" value="C:cytoplasm"/>
    <property type="evidence" value="ECO:0007669"/>
    <property type="project" value="TreeGrafter"/>
</dbReference>
<dbReference type="CDD" id="cd02859">
    <property type="entry name" value="E_set_AMPKbeta_like_N"/>
    <property type="match status" value="1"/>
</dbReference>
<dbReference type="EMBL" id="CCKQ01016454">
    <property type="protein sequence ID" value="CDW88326.1"/>
    <property type="molecule type" value="Genomic_DNA"/>
</dbReference>
<dbReference type="AlphaFoldDB" id="A0A078B230"/>
<comment type="similarity">
    <text evidence="1">Belongs to the 5'-AMP-activated protein kinase beta subunit family.</text>
</comment>
<dbReference type="Proteomes" id="UP000039865">
    <property type="component" value="Unassembled WGS sequence"/>
</dbReference>
<dbReference type="SUPFAM" id="SSF81296">
    <property type="entry name" value="E set domains"/>
    <property type="match status" value="1"/>
</dbReference>
<dbReference type="InterPro" id="IPR032640">
    <property type="entry name" value="AMPK1_CBM"/>
</dbReference>
<dbReference type="GO" id="GO:0019901">
    <property type="term" value="F:protein kinase binding"/>
    <property type="evidence" value="ECO:0007669"/>
    <property type="project" value="TreeGrafter"/>
</dbReference>
<evidence type="ECO:0000256" key="2">
    <source>
        <dbReference type="SAM" id="MobiDB-lite"/>
    </source>
</evidence>
<evidence type="ECO:0000313" key="4">
    <source>
        <dbReference type="EMBL" id="CDW88326.1"/>
    </source>
</evidence>
<dbReference type="InParanoid" id="A0A078B230"/>
<dbReference type="GO" id="GO:0005634">
    <property type="term" value="C:nucleus"/>
    <property type="evidence" value="ECO:0007669"/>
    <property type="project" value="TreeGrafter"/>
</dbReference>
<dbReference type="PANTHER" id="PTHR10343">
    <property type="entry name" value="5'-AMP-ACTIVATED PROTEIN KINASE , BETA SUBUNIT"/>
    <property type="match status" value="1"/>
</dbReference>